<dbReference type="PANTHER" id="PTHR13440">
    <property type="entry name" value="BLOC-1 RELATED COMPLEX SUBUNIT 6"/>
    <property type="match status" value="1"/>
</dbReference>
<evidence type="ECO:0000313" key="3">
    <source>
        <dbReference type="Proteomes" id="UP000695000"/>
    </source>
</evidence>
<gene>
    <name evidence="4" type="primary">LOC108560846</name>
</gene>
<feature type="region of interest" description="Disordered" evidence="1">
    <location>
        <begin position="143"/>
        <end position="163"/>
    </location>
</feature>
<dbReference type="InterPro" id="IPR019314">
    <property type="entry name" value="BORCS6"/>
</dbReference>
<dbReference type="Pfam" id="PF10157">
    <property type="entry name" value="BORCS6"/>
    <property type="match status" value="1"/>
</dbReference>
<feature type="domain" description="BLOC-1-related complex subunit 6 C-terminal helix" evidence="2">
    <location>
        <begin position="177"/>
        <end position="275"/>
    </location>
</feature>
<dbReference type="GeneID" id="108560846"/>
<reference evidence="4" key="1">
    <citation type="submission" date="2025-08" db="UniProtKB">
        <authorList>
            <consortium name="RefSeq"/>
        </authorList>
    </citation>
    <scope>IDENTIFICATION</scope>
    <source>
        <tissue evidence="4">Whole Larva</tissue>
    </source>
</reference>
<accession>A0ABM1MHJ7</accession>
<protein>
    <submittedName>
        <fullName evidence="4">Uncharacterized protein C17orf59 homolog</fullName>
    </submittedName>
</protein>
<feature type="compositionally biased region" description="Pro residues" evidence="1">
    <location>
        <begin position="9"/>
        <end position="28"/>
    </location>
</feature>
<keyword evidence="3" id="KW-1185">Reference proteome</keyword>
<proteinExistence type="predicted"/>
<feature type="region of interest" description="Disordered" evidence="1">
    <location>
        <begin position="1"/>
        <end position="43"/>
    </location>
</feature>
<evidence type="ECO:0000256" key="1">
    <source>
        <dbReference type="SAM" id="MobiDB-lite"/>
    </source>
</evidence>
<dbReference type="PANTHER" id="PTHR13440:SF7">
    <property type="entry name" value="BLOC-1 RELATED COMPLEX SUBUNIT 6"/>
    <property type="match status" value="1"/>
</dbReference>
<dbReference type="RefSeq" id="XP_017774047.1">
    <property type="nucleotide sequence ID" value="XM_017918558.1"/>
</dbReference>
<organism evidence="3 4">
    <name type="scientific">Nicrophorus vespilloides</name>
    <name type="common">Boreal carrion beetle</name>
    <dbReference type="NCBI Taxonomy" id="110193"/>
    <lineage>
        <taxon>Eukaryota</taxon>
        <taxon>Metazoa</taxon>
        <taxon>Ecdysozoa</taxon>
        <taxon>Arthropoda</taxon>
        <taxon>Hexapoda</taxon>
        <taxon>Insecta</taxon>
        <taxon>Pterygota</taxon>
        <taxon>Neoptera</taxon>
        <taxon>Endopterygota</taxon>
        <taxon>Coleoptera</taxon>
        <taxon>Polyphaga</taxon>
        <taxon>Staphyliniformia</taxon>
        <taxon>Silphidae</taxon>
        <taxon>Nicrophorinae</taxon>
        <taxon>Nicrophorus</taxon>
    </lineage>
</organism>
<dbReference type="InterPro" id="IPR046465">
    <property type="entry name" value="BORCS6_C"/>
</dbReference>
<evidence type="ECO:0000259" key="2">
    <source>
        <dbReference type="Pfam" id="PF10157"/>
    </source>
</evidence>
<name>A0ABM1MHJ7_NICVS</name>
<sequence length="278" mass="30649">MDSDDGSLPSPPGPPKEPPPSLPPPLPARPRKQSPQPPIPVQEPALFELDQEVDNDDEISQQMTASYSEISFKSGLSPEIEFPLSLSLESNPLQDPIRRPVTLPCDRMQKPLGPLNLEGSVHFEGNMTHFVAEDLEYKIKLSSPQTKKGDTPPLPGNSRSGTPSTLYRQLLVPQVGQVDVNLLNDLECEAQRMATSIDNLTENLCGILHSISSITADNVDVYKNAVAKMSDAMDGNIKSMYTMMAKTEEVTQAMKSVQIHATRLKEIKRLVDLFESYI</sequence>
<dbReference type="Proteomes" id="UP000695000">
    <property type="component" value="Unplaced"/>
</dbReference>
<evidence type="ECO:0000313" key="4">
    <source>
        <dbReference type="RefSeq" id="XP_017774047.1"/>
    </source>
</evidence>